<dbReference type="AlphaFoldDB" id="A0A4Q2U2C7"/>
<reference evidence="1 2" key="2">
    <citation type="submission" date="2019-02" db="EMBL/GenBank/DDBJ databases">
        <title>'Lichenibacterium ramalinii' gen. nov. sp. nov., 'Lichenibacterium minor' gen. nov. sp. nov.</title>
        <authorList>
            <person name="Pankratov T."/>
        </authorList>
    </citation>
    <scope>NUCLEOTIDE SEQUENCE [LARGE SCALE GENOMIC DNA]</scope>
    <source>
        <strain evidence="1 2">RmlP026</strain>
    </source>
</reference>
<comment type="caution">
    <text evidence="1">The sequence shown here is derived from an EMBL/GenBank/DDBJ whole genome shotgun (WGS) entry which is preliminary data.</text>
</comment>
<keyword evidence="2" id="KW-1185">Reference proteome</keyword>
<name>A0A4Q2U2C7_9HYPH</name>
<organism evidence="1 2">
    <name type="scientific">Lichenibacterium minor</name>
    <dbReference type="NCBI Taxonomy" id="2316528"/>
    <lineage>
        <taxon>Bacteria</taxon>
        <taxon>Pseudomonadati</taxon>
        <taxon>Pseudomonadota</taxon>
        <taxon>Alphaproteobacteria</taxon>
        <taxon>Hyphomicrobiales</taxon>
        <taxon>Lichenihabitantaceae</taxon>
        <taxon>Lichenibacterium</taxon>
    </lineage>
</organism>
<dbReference type="OrthoDB" id="69012at2"/>
<reference evidence="1 2" key="1">
    <citation type="submission" date="2018-12" db="EMBL/GenBank/DDBJ databases">
        <authorList>
            <person name="Grouzdev D.S."/>
            <person name="Krutkina M.S."/>
        </authorList>
    </citation>
    <scope>NUCLEOTIDE SEQUENCE [LARGE SCALE GENOMIC DNA]</scope>
    <source>
        <strain evidence="1 2">RmlP026</strain>
    </source>
</reference>
<dbReference type="RefSeq" id="WP_129228198.1">
    <property type="nucleotide sequence ID" value="NZ_QYBB01000022.1"/>
</dbReference>
<dbReference type="EMBL" id="QYBB01000022">
    <property type="protein sequence ID" value="RYC30659.1"/>
    <property type="molecule type" value="Genomic_DNA"/>
</dbReference>
<accession>A0A4Q2U2C7</accession>
<evidence type="ECO:0000313" key="2">
    <source>
        <dbReference type="Proteomes" id="UP000290759"/>
    </source>
</evidence>
<sequence length="221" mass="23703">MTVEVAVFNAARLLPPPLEAEIRAGIDDALAALRQHLDVEDAGIVVLLAEGVDAETGMGGRAYGPDACEIRVDEASPALRVGTRVNAASVTVHELHHILRMRHGVPRRFADLCAGDVIVLEGLATQCQTFLGYPDPSIVRGITAEQVAPLLDRIAPIVGDPRAAWAWIYDPSGLPAEVHKAVYPMGHHVVGRYLARRGLTPLEAVGVPWREVWDAGLPVMG</sequence>
<dbReference type="Proteomes" id="UP000290759">
    <property type="component" value="Unassembled WGS sequence"/>
</dbReference>
<proteinExistence type="predicted"/>
<protein>
    <submittedName>
        <fullName evidence="1">Uncharacterized protein</fullName>
    </submittedName>
</protein>
<gene>
    <name evidence="1" type="ORF">D3273_17585</name>
</gene>
<evidence type="ECO:0000313" key="1">
    <source>
        <dbReference type="EMBL" id="RYC30659.1"/>
    </source>
</evidence>